<organism evidence="2 3">
    <name type="scientific">Eumeta variegata</name>
    <name type="common">Bagworm moth</name>
    <name type="synonym">Eumeta japonica</name>
    <dbReference type="NCBI Taxonomy" id="151549"/>
    <lineage>
        <taxon>Eukaryota</taxon>
        <taxon>Metazoa</taxon>
        <taxon>Ecdysozoa</taxon>
        <taxon>Arthropoda</taxon>
        <taxon>Hexapoda</taxon>
        <taxon>Insecta</taxon>
        <taxon>Pterygota</taxon>
        <taxon>Neoptera</taxon>
        <taxon>Endopterygota</taxon>
        <taxon>Lepidoptera</taxon>
        <taxon>Glossata</taxon>
        <taxon>Ditrysia</taxon>
        <taxon>Tineoidea</taxon>
        <taxon>Psychidae</taxon>
        <taxon>Oiketicinae</taxon>
        <taxon>Eumeta</taxon>
    </lineage>
</organism>
<evidence type="ECO:0000313" key="3">
    <source>
        <dbReference type="Proteomes" id="UP000299102"/>
    </source>
</evidence>
<dbReference type="AlphaFoldDB" id="A0A4C1UR93"/>
<feature type="region of interest" description="Disordered" evidence="1">
    <location>
        <begin position="153"/>
        <end position="186"/>
    </location>
</feature>
<feature type="compositionally biased region" description="Low complexity" evidence="1">
    <location>
        <begin position="158"/>
        <end position="167"/>
    </location>
</feature>
<feature type="compositionally biased region" description="Pro residues" evidence="1">
    <location>
        <begin position="168"/>
        <end position="178"/>
    </location>
</feature>
<name>A0A4C1UR93_EUMVA</name>
<keyword evidence="3" id="KW-1185">Reference proteome</keyword>
<protein>
    <submittedName>
        <fullName evidence="2">Uncharacterized protein</fullName>
    </submittedName>
</protein>
<evidence type="ECO:0000256" key="1">
    <source>
        <dbReference type="SAM" id="MobiDB-lite"/>
    </source>
</evidence>
<sequence>MSKKVVSDVWFCMSSVRAALESDESGRITANVDNGNIKLRESAAAVYNLTEKHLLTGHVRNCYVTSSEKKPIERDWALRKSIADVQGVLNERKKRRTSHENEWDQREKMFKNANLTTPYFHSKQLKGTGGRNASKCLIVIDAESGAESAPLFAEQTRGRGSARAPPAARRPPPAARRPPPTRRARRSPCSLKVFIVSYFVQAERKDGYRFLTVRHYNEKGHS</sequence>
<accession>A0A4C1UR93</accession>
<proteinExistence type="predicted"/>
<gene>
    <name evidence="2" type="ORF">EVAR_83875_1</name>
</gene>
<dbReference type="EMBL" id="BGZK01000214">
    <property type="protein sequence ID" value="GBP28975.1"/>
    <property type="molecule type" value="Genomic_DNA"/>
</dbReference>
<reference evidence="2 3" key="1">
    <citation type="journal article" date="2019" name="Commun. Biol.">
        <title>The bagworm genome reveals a unique fibroin gene that provides high tensile strength.</title>
        <authorList>
            <person name="Kono N."/>
            <person name="Nakamura H."/>
            <person name="Ohtoshi R."/>
            <person name="Tomita M."/>
            <person name="Numata K."/>
            <person name="Arakawa K."/>
        </authorList>
    </citation>
    <scope>NUCLEOTIDE SEQUENCE [LARGE SCALE GENOMIC DNA]</scope>
</reference>
<comment type="caution">
    <text evidence="2">The sequence shown here is derived from an EMBL/GenBank/DDBJ whole genome shotgun (WGS) entry which is preliminary data.</text>
</comment>
<evidence type="ECO:0000313" key="2">
    <source>
        <dbReference type="EMBL" id="GBP28975.1"/>
    </source>
</evidence>
<dbReference type="Proteomes" id="UP000299102">
    <property type="component" value="Unassembled WGS sequence"/>
</dbReference>